<feature type="transmembrane region" description="Helical" evidence="6">
    <location>
        <begin position="122"/>
        <end position="142"/>
    </location>
</feature>
<feature type="compositionally biased region" description="Low complexity" evidence="5">
    <location>
        <begin position="1072"/>
        <end position="1085"/>
    </location>
</feature>
<feature type="transmembrane region" description="Helical" evidence="6">
    <location>
        <begin position="429"/>
        <end position="448"/>
    </location>
</feature>
<dbReference type="AlphaFoldDB" id="A0A511T6R7"/>
<reference evidence="8 9" key="1">
    <citation type="submission" date="2019-07" db="EMBL/GenBank/DDBJ databases">
        <title>Whole genome shotgun sequence of Myxococcus fulvus NBRC 100333.</title>
        <authorList>
            <person name="Hosoyama A."/>
            <person name="Uohara A."/>
            <person name="Ohji S."/>
            <person name="Ichikawa N."/>
        </authorList>
    </citation>
    <scope>NUCLEOTIDE SEQUENCE [LARGE SCALE GENOMIC DNA]</scope>
    <source>
        <strain evidence="8 9">NBRC 100333</strain>
    </source>
</reference>
<organism evidence="8 9">
    <name type="scientific">Myxococcus fulvus</name>
    <dbReference type="NCBI Taxonomy" id="33"/>
    <lineage>
        <taxon>Bacteria</taxon>
        <taxon>Pseudomonadati</taxon>
        <taxon>Myxococcota</taxon>
        <taxon>Myxococcia</taxon>
        <taxon>Myxococcales</taxon>
        <taxon>Cystobacterineae</taxon>
        <taxon>Myxococcaceae</taxon>
        <taxon>Myxococcus</taxon>
    </lineage>
</organism>
<comment type="caution">
    <text evidence="4">Lacks conserved residue(s) required for the propagation of feature annotation.</text>
</comment>
<feature type="transmembrane region" description="Helical" evidence="6">
    <location>
        <begin position="154"/>
        <end position="176"/>
    </location>
</feature>
<feature type="transmembrane region" description="Helical" evidence="6">
    <location>
        <begin position="250"/>
        <end position="271"/>
    </location>
</feature>
<feature type="transmembrane region" description="Helical" evidence="6">
    <location>
        <begin position="283"/>
        <end position="306"/>
    </location>
</feature>
<feature type="transmembrane region" description="Helical" evidence="6">
    <location>
        <begin position="400"/>
        <end position="423"/>
    </location>
</feature>
<dbReference type="SUPFAM" id="SSF53335">
    <property type="entry name" value="S-adenosyl-L-methionine-dependent methyltransferases"/>
    <property type="match status" value="1"/>
</dbReference>
<feature type="region of interest" description="Disordered" evidence="5">
    <location>
        <begin position="1061"/>
        <end position="1093"/>
    </location>
</feature>
<keyword evidence="6" id="KW-0812">Transmembrane</keyword>
<dbReference type="InterPro" id="IPR029063">
    <property type="entry name" value="SAM-dependent_MTases_sf"/>
</dbReference>
<evidence type="ECO:0000259" key="7">
    <source>
        <dbReference type="PROSITE" id="PS51006"/>
    </source>
</evidence>
<keyword evidence="3 4" id="KW-0620">Polyamine biosynthesis</keyword>
<evidence type="ECO:0000256" key="2">
    <source>
        <dbReference type="ARBA" id="ARBA00022679"/>
    </source>
</evidence>
<evidence type="ECO:0000313" key="8">
    <source>
        <dbReference type="EMBL" id="GEN09870.1"/>
    </source>
</evidence>
<dbReference type="CDD" id="cd02440">
    <property type="entry name" value="AdoMet_MTases"/>
    <property type="match status" value="1"/>
</dbReference>
<feature type="domain" description="PABS" evidence="7">
    <location>
        <begin position="556"/>
        <end position="723"/>
    </location>
</feature>
<name>A0A511T6R7_MYXFU</name>
<dbReference type="Proteomes" id="UP000321514">
    <property type="component" value="Unassembled WGS sequence"/>
</dbReference>
<dbReference type="Gene3D" id="3.40.50.150">
    <property type="entry name" value="Vaccinia Virus protein VP39"/>
    <property type="match status" value="1"/>
</dbReference>
<accession>A0A511T6R7</accession>
<keyword evidence="6" id="KW-1133">Transmembrane helix</keyword>
<keyword evidence="6" id="KW-0472">Membrane</keyword>
<feature type="transmembrane region" description="Helical" evidence="6">
    <location>
        <begin position="455"/>
        <end position="473"/>
    </location>
</feature>
<feature type="compositionally biased region" description="Polar residues" evidence="5">
    <location>
        <begin position="1061"/>
        <end position="1071"/>
    </location>
</feature>
<evidence type="ECO:0000256" key="4">
    <source>
        <dbReference type="PROSITE-ProRule" id="PRU00354"/>
    </source>
</evidence>
<evidence type="ECO:0000256" key="3">
    <source>
        <dbReference type="ARBA" id="ARBA00023115"/>
    </source>
</evidence>
<dbReference type="SUPFAM" id="SSF103473">
    <property type="entry name" value="MFS general substrate transporter"/>
    <property type="match status" value="1"/>
</dbReference>
<feature type="transmembrane region" description="Helical" evidence="6">
    <location>
        <begin position="183"/>
        <end position="202"/>
    </location>
</feature>
<dbReference type="EMBL" id="BJXR01000036">
    <property type="protein sequence ID" value="GEN09870.1"/>
    <property type="molecule type" value="Genomic_DNA"/>
</dbReference>
<dbReference type="GO" id="GO:0016740">
    <property type="term" value="F:transferase activity"/>
    <property type="evidence" value="ECO:0007669"/>
    <property type="project" value="UniProtKB-UniRule"/>
</dbReference>
<feature type="transmembrane region" description="Helical" evidence="6">
    <location>
        <begin position="72"/>
        <end position="91"/>
    </location>
</feature>
<feature type="transmembrane region" description="Helical" evidence="6">
    <location>
        <begin position="33"/>
        <end position="60"/>
    </location>
</feature>
<proteinExistence type="inferred from homology"/>
<dbReference type="PANTHER" id="PTHR43317">
    <property type="entry name" value="THERMOSPERMINE SYNTHASE ACAULIS5"/>
    <property type="match status" value="1"/>
</dbReference>
<evidence type="ECO:0000256" key="5">
    <source>
        <dbReference type="SAM" id="MobiDB-lite"/>
    </source>
</evidence>
<evidence type="ECO:0000256" key="6">
    <source>
        <dbReference type="SAM" id="Phobius"/>
    </source>
</evidence>
<gene>
    <name evidence="8" type="ORF">MFU01_49070</name>
</gene>
<sequence>MISRVSRVAPLLFGSGLCALVYQTVWLREFRLIFGASTAASAAVLAIFMAGLGLGGVLLGARADRNPRPLNYYANLELLIAATAGLSPFLVELARAAYIGVGGTPSLGLFGGSVARLVLSTLVLAVPTVLMGGTLPAAARAVQSDEDPARRHLAILYGVNTLGAVTGATLSTFFMLEVYGNRTTLWIACLLNAAVAICARSVSRSMEPEAAAAKPQAASEPQPAPVPADVVAAPVAQPSSSVARATPSSMFALVAALLVGFSFLLMELVWYRMLGPILGGTTFTFGLILAMALLGIGLGGAAYSIVFRHRPATLSGFALTCALEAAFIALPFALGDRLAVFAALLRPLGGAGFGGMMLGWALVGSVVILPAAFISGVQFPLLLALVGKGSQDVGKQVGQVYAWNTVGSIVGSLAGGFGVIPLMSAPVTWQLVAGILAVLGLASAALSLKLERQMPALFVPISVAVLALVLLSTQGPTAAWRHGSVGAGRAALANPTLNHIDAWVRSKSRGIVWEKDGVESSVALNSDNGLSFIVNGKSDGNAIGDAPTQVMSGLLGALLHQEARNSLVIGLGTGSTAGWLGAVPGMERVDVVEIEPAILDVARRCEAVNQKVMDNPKVHTFIADAREVLLTTRQRYDIIFSEPSNPYRAGISSLFTRDFYQAVKERLAEGGIFVQWLQAYEVDALTVQSAYATLSSEFEAVETWQVHSGDLLLVATRKPLVHDVDRMRTRIAEEPYRSALRATWRTDEVEGVLARFVAGPAFTTKVAEESQELINTDDVSFMEFAFARSLGRDTGFSIRTLWSMTNVLGTGRPDIKGQVNWDRVAVNRAWYTIPLSREEANSSVVKSWVPIIDAFNKGQLGAIHTHWKKERWEPVGPREQLVLARVLASVGDEEALKYLEPMRATLPVEADLLEGVLRMRQRKLPEAAALFERGLIALRTNPWPAREVTSSIFPELAVIARTDKALGRKLVDVLAEPFSADSLTLAREETRIELAKLVDWMGLCVSVLEPTEPFTVWDSKMLDERRRCYEHHGHPLALNAEADLQRLISQAPAVFMSQTMETPAPVQQSSDAAPIPAAPAAPTAPGQATETSP</sequence>
<dbReference type="OrthoDB" id="8171135at2"/>
<comment type="similarity">
    <text evidence="1">Belongs to the spermidine/spermine synthase family.</text>
</comment>
<dbReference type="GO" id="GO:0006596">
    <property type="term" value="P:polyamine biosynthetic process"/>
    <property type="evidence" value="ECO:0007669"/>
    <property type="project" value="UniProtKB-UniRule"/>
</dbReference>
<keyword evidence="2 4" id="KW-0808">Transferase</keyword>
<dbReference type="InterPro" id="IPR036259">
    <property type="entry name" value="MFS_trans_sf"/>
</dbReference>
<protein>
    <recommendedName>
        <fullName evidence="7">PABS domain-containing protein</fullName>
    </recommendedName>
</protein>
<dbReference type="PANTHER" id="PTHR43317:SF1">
    <property type="entry name" value="THERMOSPERMINE SYNTHASE ACAULIS5"/>
    <property type="match status" value="1"/>
</dbReference>
<evidence type="ECO:0000313" key="9">
    <source>
        <dbReference type="Proteomes" id="UP000321514"/>
    </source>
</evidence>
<feature type="transmembrane region" description="Helical" evidence="6">
    <location>
        <begin position="312"/>
        <end position="334"/>
    </location>
</feature>
<dbReference type="PROSITE" id="PS51006">
    <property type="entry name" value="PABS_2"/>
    <property type="match status" value="1"/>
</dbReference>
<dbReference type="InterPro" id="IPR030374">
    <property type="entry name" value="PABS"/>
</dbReference>
<comment type="caution">
    <text evidence="8">The sequence shown here is derived from an EMBL/GenBank/DDBJ whole genome shotgun (WGS) entry which is preliminary data.</text>
</comment>
<dbReference type="NCBIfam" id="NF037959">
    <property type="entry name" value="MFS_SpdSyn"/>
    <property type="match status" value="1"/>
</dbReference>
<evidence type="ECO:0000256" key="1">
    <source>
        <dbReference type="ARBA" id="ARBA00007867"/>
    </source>
</evidence>
<dbReference type="Pfam" id="PF01564">
    <property type="entry name" value="Spermine_synth"/>
    <property type="match status" value="1"/>
</dbReference>
<feature type="transmembrane region" description="Helical" evidence="6">
    <location>
        <begin position="368"/>
        <end position="388"/>
    </location>
</feature>